<sequence>MSVEAVKKFFKKNNIDIDIKILKDTSTVEKAANTIGVSEGEIAKSMLFKLKDKYIMVILSGEKKIDNRKFKDTFHCKARMVPPEEVLEITGHPVGGVCPYGLKTDIDIYYDISLKNYKIVYPAAGDINAAVAIKVDDMDKIVKGEWVDVSQ</sequence>
<dbReference type="InterPro" id="IPR007214">
    <property type="entry name" value="YbaK/aa-tRNA-synth-assoc-dom"/>
</dbReference>
<protein>
    <recommendedName>
        <fullName evidence="1">YbaK/aminoacyl-tRNA synthetase-associated domain-containing protein</fullName>
    </recommendedName>
</protein>
<dbReference type="Proteomes" id="UP000010845">
    <property type="component" value="Chromosome"/>
</dbReference>
<dbReference type="AlphaFoldDB" id="L0ILF6"/>
<dbReference type="GO" id="GO:0002161">
    <property type="term" value="F:aminoacyl-tRNA deacylase activity"/>
    <property type="evidence" value="ECO:0007669"/>
    <property type="project" value="InterPro"/>
</dbReference>
<gene>
    <name evidence="2" type="ORF">Thethe_02097</name>
</gene>
<proteinExistence type="predicted"/>
<dbReference type="Gene3D" id="3.90.960.10">
    <property type="entry name" value="YbaK/aminoacyl-tRNA synthetase-associated domain"/>
    <property type="match status" value="1"/>
</dbReference>
<dbReference type="HOGENOM" id="CLU_3437635_0_0_9"/>
<evidence type="ECO:0000259" key="1">
    <source>
        <dbReference type="Pfam" id="PF04073"/>
    </source>
</evidence>
<evidence type="ECO:0000313" key="3">
    <source>
        <dbReference type="Proteomes" id="UP000010845"/>
    </source>
</evidence>
<name>L0ILF6_THETR</name>
<accession>L0ILF6</accession>
<dbReference type="Pfam" id="PF04073">
    <property type="entry name" value="tRNA_edit"/>
    <property type="match status" value="1"/>
</dbReference>
<dbReference type="PANTHER" id="PTHR30411">
    <property type="entry name" value="CYTOPLASMIC PROTEIN"/>
    <property type="match status" value="1"/>
</dbReference>
<dbReference type="CDD" id="cd04333">
    <property type="entry name" value="ProX_deacylase"/>
    <property type="match status" value="1"/>
</dbReference>
<dbReference type="SUPFAM" id="SSF55826">
    <property type="entry name" value="YbaK/ProRS associated domain"/>
    <property type="match status" value="1"/>
</dbReference>
<dbReference type="PANTHER" id="PTHR30411:SF1">
    <property type="entry name" value="CYTOPLASMIC PROTEIN"/>
    <property type="match status" value="1"/>
</dbReference>
<dbReference type="InterPro" id="IPR036754">
    <property type="entry name" value="YbaK/aa-tRNA-synt-asso_dom_sf"/>
</dbReference>
<dbReference type="KEGG" id="tto:Thethe_02097"/>
<reference evidence="2 3" key="1">
    <citation type="submission" date="2012-03" db="EMBL/GenBank/DDBJ databases">
        <title>Complete sequence of chromosome of Thermoanaerobacterium thermosaccharolyticum M0795.</title>
        <authorList>
            <consortium name="US DOE Joint Genome Institute"/>
            <person name="Lucas S."/>
            <person name="Han J."/>
            <person name="Lapidus A."/>
            <person name="Cheng J.-F."/>
            <person name="Goodwin L."/>
            <person name="Pitluck S."/>
            <person name="Peters L."/>
            <person name="Teshima H."/>
            <person name="Detter J.C."/>
            <person name="Han C."/>
            <person name="Tapia R."/>
            <person name="Land M."/>
            <person name="Hauser L."/>
            <person name="Kyrpides N."/>
            <person name="Ivanova N."/>
            <person name="Pagani I."/>
            <person name="Feinberg L."/>
            <person name="Folden J."/>
            <person name="Hogsett D."/>
            <person name="Shaw J."/>
            <person name="Woyke T."/>
        </authorList>
    </citation>
    <scope>NUCLEOTIDE SEQUENCE [LARGE SCALE GENOMIC DNA]</scope>
    <source>
        <strain evidence="2 3">M0795</strain>
    </source>
</reference>
<organism evidence="2 3">
    <name type="scientific">Thermoanaerobacterium thermosaccharolyticum M0795</name>
    <dbReference type="NCBI Taxonomy" id="698948"/>
    <lineage>
        <taxon>Bacteria</taxon>
        <taxon>Bacillati</taxon>
        <taxon>Bacillota</taxon>
        <taxon>Clostridia</taxon>
        <taxon>Thermoanaerobacterales</taxon>
        <taxon>Thermoanaerobacteraceae</taxon>
        <taxon>Thermoanaerobacterium</taxon>
    </lineage>
</organism>
<evidence type="ECO:0000313" key="2">
    <source>
        <dbReference type="EMBL" id="AGB19688.1"/>
    </source>
</evidence>
<dbReference type="EMBL" id="CP003066">
    <property type="protein sequence ID" value="AGB19688.1"/>
    <property type="molecule type" value="Genomic_DNA"/>
</dbReference>
<dbReference type="PATRIC" id="fig|698948.3.peg.2087"/>
<feature type="domain" description="YbaK/aminoacyl-tRNA synthetase-associated" evidence="1">
    <location>
        <begin position="24"/>
        <end position="140"/>
    </location>
</feature>